<dbReference type="Proteomes" id="UP000593594">
    <property type="component" value="Chromosome"/>
</dbReference>
<dbReference type="AlphaFoldDB" id="A0A7S8HBR6"/>
<dbReference type="EMBL" id="CP058214">
    <property type="protein sequence ID" value="QPC42957.1"/>
    <property type="molecule type" value="Genomic_DNA"/>
</dbReference>
<name>A0A7S8HBR6_9HYPH</name>
<evidence type="ECO:0000313" key="2">
    <source>
        <dbReference type="Proteomes" id="UP000593594"/>
    </source>
</evidence>
<dbReference type="SUPFAM" id="SSF48452">
    <property type="entry name" value="TPR-like"/>
    <property type="match status" value="1"/>
</dbReference>
<evidence type="ECO:0008006" key="3">
    <source>
        <dbReference type="Google" id="ProtNLM"/>
    </source>
</evidence>
<protein>
    <recommendedName>
        <fullName evidence="3">Type III secretion protein</fullName>
    </recommendedName>
</protein>
<sequence length="111" mass="11818">MSGGRDDTVQLLHALGYLYGCHGQARRGVVLLLIAARLAPEDSGVLKTLAHLFVTDGEADRALTVIARLEALDGDGHPALALLKSRALLAAGRTGEARDVFRDFQARRGEA</sequence>
<keyword evidence="2" id="KW-1185">Reference proteome</keyword>
<organism evidence="1 2">
    <name type="scientific">Kaustia mangrovi</name>
    <dbReference type="NCBI Taxonomy" id="2593653"/>
    <lineage>
        <taxon>Bacteria</taxon>
        <taxon>Pseudomonadati</taxon>
        <taxon>Pseudomonadota</taxon>
        <taxon>Alphaproteobacteria</taxon>
        <taxon>Hyphomicrobiales</taxon>
        <taxon>Parvibaculaceae</taxon>
        <taxon>Kaustia</taxon>
    </lineage>
</organism>
<gene>
    <name evidence="1" type="ORF">HW532_09805</name>
</gene>
<accession>A0A7S8HBR6</accession>
<evidence type="ECO:0000313" key="1">
    <source>
        <dbReference type="EMBL" id="QPC42957.1"/>
    </source>
</evidence>
<dbReference type="RefSeq" id="WP_213164197.1">
    <property type="nucleotide sequence ID" value="NZ_CP058214.1"/>
</dbReference>
<dbReference type="KEGG" id="kmn:HW532_09805"/>
<dbReference type="Gene3D" id="1.25.40.10">
    <property type="entry name" value="Tetratricopeptide repeat domain"/>
    <property type="match status" value="1"/>
</dbReference>
<dbReference type="InterPro" id="IPR011990">
    <property type="entry name" value="TPR-like_helical_dom_sf"/>
</dbReference>
<reference evidence="1 2" key="1">
    <citation type="submission" date="2020-06" db="EMBL/GenBank/DDBJ databases">
        <title>Genome sequence of 2 isolates from Red Sea Mangroves.</title>
        <authorList>
            <person name="Sefrji F."/>
            <person name="Michoud G."/>
            <person name="Merlino G."/>
            <person name="Daffonchio D."/>
        </authorList>
    </citation>
    <scope>NUCLEOTIDE SEQUENCE [LARGE SCALE GENOMIC DNA]</scope>
    <source>
        <strain evidence="1 2">R1DC25</strain>
    </source>
</reference>
<proteinExistence type="predicted"/>